<dbReference type="PROSITE" id="PS50071">
    <property type="entry name" value="HOMEOBOX_2"/>
    <property type="match status" value="1"/>
</dbReference>
<keyword evidence="5" id="KW-1185">Reference proteome</keyword>
<reference evidence="4" key="1">
    <citation type="journal article" date="2021" name="Genome Biol. Evol.">
        <title>A High-Quality Reference Genome for a Parasitic Bivalve with Doubly Uniparental Inheritance (Bivalvia: Unionida).</title>
        <authorList>
            <person name="Smith C.H."/>
        </authorList>
    </citation>
    <scope>NUCLEOTIDE SEQUENCE</scope>
    <source>
        <strain evidence="4">CHS0354</strain>
    </source>
</reference>
<evidence type="ECO:0000256" key="1">
    <source>
        <dbReference type="PROSITE-ProRule" id="PRU00108"/>
    </source>
</evidence>
<dbReference type="InterPro" id="IPR009057">
    <property type="entry name" value="Homeodomain-like_sf"/>
</dbReference>
<name>A0AAE0T3S3_9BIVA</name>
<feature type="DNA-binding region" description="Homeobox" evidence="1">
    <location>
        <begin position="3"/>
        <end position="28"/>
    </location>
</feature>
<keyword evidence="1" id="KW-0371">Homeobox</keyword>
<dbReference type="EMBL" id="JAEAOA010002119">
    <property type="protein sequence ID" value="KAK3603219.1"/>
    <property type="molecule type" value="Genomic_DNA"/>
</dbReference>
<evidence type="ECO:0000256" key="2">
    <source>
        <dbReference type="SAM" id="MobiDB-lite"/>
    </source>
</evidence>
<dbReference type="SUPFAM" id="SSF46689">
    <property type="entry name" value="Homeodomain-like"/>
    <property type="match status" value="1"/>
</dbReference>
<dbReference type="GO" id="GO:0003677">
    <property type="term" value="F:DNA binding"/>
    <property type="evidence" value="ECO:0007669"/>
    <property type="project" value="UniProtKB-UniRule"/>
</dbReference>
<feature type="compositionally biased region" description="Polar residues" evidence="2">
    <location>
        <begin position="654"/>
        <end position="673"/>
    </location>
</feature>
<dbReference type="InterPro" id="IPR001356">
    <property type="entry name" value="HD"/>
</dbReference>
<feature type="region of interest" description="Disordered" evidence="2">
    <location>
        <begin position="486"/>
        <end position="505"/>
    </location>
</feature>
<keyword evidence="1" id="KW-0539">Nucleus</keyword>
<evidence type="ECO:0000259" key="3">
    <source>
        <dbReference type="PROSITE" id="PS50071"/>
    </source>
</evidence>
<keyword evidence="1" id="KW-0238">DNA-binding</keyword>
<reference evidence="4" key="3">
    <citation type="submission" date="2023-05" db="EMBL/GenBank/DDBJ databases">
        <authorList>
            <person name="Smith C.H."/>
        </authorList>
    </citation>
    <scope>NUCLEOTIDE SEQUENCE</scope>
    <source>
        <strain evidence="4">CHS0354</strain>
        <tissue evidence="4">Mantle</tissue>
    </source>
</reference>
<comment type="subcellular location">
    <subcellularLocation>
        <location evidence="1">Nucleus</location>
    </subcellularLocation>
</comment>
<dbReference type="AlphaFoldDB" id="A0AAE0T3S3"/>
<reference evidence="4" key="2">
    <citation type="journal article" date="2021" name="Genome Biol. Evol.">
        <title>Developing a high-quality reference genome for a parasitic bivalve with doubly uniparental inheritance (Bivalvia: Unionida).</title>
        <authorList>
            <person name="Smith C.H."/>
        </authorList>
    </citation>
    <scope>NUCLEOTIDE SEQUENCE</scope>
    <source>
        <strain evidence="4">CHS0354</strain>
        <tissue evidence="4">Mantle</tissue>
    </source>
</reference>
<dbReference type="CDD" id="cd00086">
    <property type="entry name" value="homeodomain"/>
    <property type="match status" value="1"/>
</dbReference>
<gene>
    <name evidence="4" type="ORF">CHS0354_036149</name>
</gene>
<sequence length="887" mass="99788">MLAEETGVTYNQVKTWFSNSRRLQQKYTRSDEGEGQRHWHAGNCYLNVNKDNQCPCEDSHGSRAVESYLTAKGDITKKMESDSYADSDGSGSVQREKISKDMEIKMPSKDSLFPCTPRDQAASAICNWTGECITELSNFEHKENIHNTFKDQTKDATENCDNVPNDTNFNPAKYIKENDNWDNKSLNKTRICAEHMNNRYQNLNELGTYPKLEPLSCFSPKEKKECISYQTISLSPLHTEGEMCTSSSDSHVSSVNANKHKRSSPVNCLSIGSPLSSTANNNSTDLVPDSNFLQTGVLRDQAPLVLQYTTSLKQSHSQFGAEHGAYNLKSLHGTSEPDRICKQRKLHVSGDSGYQTDGNSGHRQRVDSLSGEIGTQVLLKGEMETCDTLSSTSDEFSEFDDDDVCYTMKPSYRPDYLKTESKSISDYSQGNNSDYYPYQNRSFYTPSFFSNDANHSSARYRNEPRFDGHWQQWANRLQVLNSDLTGIADSSKGNNPRSKDDNSGSSFNLLGRSDMMYYEMVTQNPNFTLAFLPGSLKSEQKYVRHGDSYKKEYGHYIRNPSQNCNKFTSGTFTQNQLPFSQEGLPISANSSVTYMGSTQYAARNCCILCGTDTSQMPCWCVLWYRRQQYFDAATNILHARKSDTNAVKQDYLNQEESSNQVNLSRTENGSNQVHHSRAENRKNHVSVHLSGDENDNNQVHQCGTENGNNQVHVHPNETENDSKPTQLGFYSQSSLARNSANHIMRHLGGPHLQMTPHTSANLSGNYASTSSAPRNEDTMQPVFLSNSYNQPAGHQVWWPFLPNVYNPMLTETHRSNYCFPLLTNTANFTSRLVQPSSRSTFGPVTSGYRPQDFAYGAIVPMILPSSGQQTVAQALLNLARFHPREQS</sequence>
<feature type="domain" description="Homeobox" evidence="3">
    <location>
        <begin position="1"/>
        <end position="27"/>
    </location>
</feature>
<feature type="compositionally biased region" description="Polar residues" evidence="2">
    <location>
        <begin position="696"/>
        <end position="711"/>
    </location>
</feature>
<accession>A0AAE0T3S3</accession>
<proteinExistence type="predicted"/>
<dbReference type="GO" id="GO:0005634">
    <property type="term" value="C:nucleus"/>
    <property type="evidence" value="ECO:0007669"/>
    <property type="project" value="UniProtKB-SubCell"/>
</dbReference>
<organism evidence="4 5">
    <name type="scientific">Potamilus streckersoni</name>
    <dbReference type="NCBI Taxonomy" id="2493646"/>
    <lineage>
        <taxon>Eukaryota</taxon>
        <taxon>Metazoa</taxon>
        <taxon>Spiralia</taxon>
        <taxon>Lophotrochozoa</taxon>
        <taxon>Mollusca</taxon>
        <taxon>Bivalvia</taxon>
        <taxon>Autobranchia</taxon>
        <taxon>Heteroconchia</taxon>
        <taxon>Palaeoheterodonta</taxon>
        <taxon>Unionida</taxon>
        <taxon>Unionoidea</taxon>
        <taxon>Unionidae</taxon>
        <taxon>Ambleminae</taxon>
        <taxon>Lampsilini</taxon>
        <taxon>Potamilus</taxon>
    </lineage>
</organism>
<comment type="caution">
    <text evidence="4">The sequence shown here is derived from an EMBL/GenBank/DDBJ whole genome shotgun (WGS) entry which is preliminary data.</text>
</comment>
<evidence type="ECO:0000313" key="5">
    <source>
        <dbReference type="Proteomes" id="UP001195483"/>
    </source>
</evidence>
<feature type="region of interest" description="Disordered" evidence="2">
    <location>
        <begin position="348"/>
        <end position="367"/>
    </location>
</feature>
<feature type="region of interest" description="Disordered" evidence="2">
    <location>
        <begin position="654"/>
        <end position="724"/>
    </location>
</feature>
<feature type="compositionally biased region" description="Low complexity" evidence="2">
    <location>
        <begin position="82"/>
        <end position="92"/>
    </location>
</feature>
<protein>
    <recommendedName>
        <fullName evidence="3">Homeobox domain-containing protein</fullName>
    </recommendedName>
</protein>
<feature type="compositionally biased region" description="Polar residues" evidence="2">
    <location>
        <begin position="352"/>
        <end position="361"/>
    </location>
</feature>
<evidence type="ECO:0000313" key="4">
    <source>
        <dbReference type="EMBL" id="KAK3603219.1"/>
    </source>
</evidence>
<feature type="region of interest" description="Disordered" evidence="2">
    <location>
        <begin position="80"/>
        <end position="99"/>
    </location>
</feature>
<dbReference type="Proteomes" id="UP001195483">
    <property type="component" value="Unassembled WGS sequence"/>
</dbReference>
<dbReference type="Gene3D" id="1.10.10.60">
    <property type="entry name" value="Homeodomain-like"/>
    <property type="match status" value="1"/>
</dbReference>